<evidence type="ECO:0000256" key="3">
    <source>
        <dbReference type="ARBA" id="ARBA00023159"/>
    </source>
</evidence>
<organism evidence="6 7">
    <name type="scientific">Kitasatospora nipponensis</name>
    <dbReference type="NCBI Taxonomy" id="258049"/>
    <lineage>
        <taxon>Bacteria</taxon>
        <taxon>Bacillati</taxon>
        <taxon>Actinomycetota</taxon>
        <taxon>Actinomycetes</taxon>
        <taxon>Kitasatosporales</taxon>
        <taxon>Streptomycetaceae</taxon>
        <taxon>Kitasatospora</taxon>
    </lineage>
</organism>
<evidence type="ECO:0000256" key="1">
    <source>
        <dbReference type="ARBA" id="ARBA00023015"/>
    </source>
</evidence>
<dbReference type="PANTHER" id="PTHR46796:SF7">
    <property type="entry name" value="ARAC FAMILY TRANSCRIPTIONAL REGULATOR"/>
    <property type="match status" value="1"/>
</dbReference>
<dbReference type="InterPro" id="IPR037923">
    <property type="entry name" value="HTH-like"/>
</dbReference>
<sequence>MDILSDTLAALRTGRPSVVRTDAQAPWGVRFQPIAGAGFHVVVEGHCVLLPVGGDPLALGPGDVVFLRRGTDHAICDAVTSEPVAFEPDRVDTSSPIGRFAVEGDGARSVLVCGAYHLDVDRPHPLLGDLPEVIHLPAGPGRHPALRSAVDQLCAEMHRPQPGSDSVVTTLVDLLLLYILRSWYAELPGEQTQGWAAALNDPSIAPALKAIHDDPAHPWTVESLGSRAGLSRAAFARRFTTVVGEPPLSYLTTWRMAVAARMLRETADPLSTVAENAGYTSEFAFAKAFKRHYGAPPGAYRRERRTVSAALSVPG</sequence>
<dbReference type="SMART" id="SM00342">
    <property type="entry name" value="HTH_ARAC"/>
    <property type="match status" value="1"/>
</dbReference>
<dbReference type="PANTHER" id="PTHR46796">
    <property type="entry name" value="HTH-TYPE TRANSCRIPTIONAL ACTIVATOR RHAS-RELATED"/>
    <property type="match status" value="1"/>
</dbReference>
<dbReference type="InterPro" id="IPR018062">
    <property type="entry name" value="HTH_AraC-typ_CS"/>
</dbReference>
<reference evidence="6 7" key="1">
    <citation type="journal article" date="2019" name="Int. J. Syst. Evol. Microbiol.">
        <title>The Global Catalogue of Microorganisms (GCM) 10K type strain sequencing project: providing services to taxonomists for standard genome sequencing and annotation.</title>
        <authorList>
            <consortium name="The Broad Institute Genomics Platform"/>
            <consortium name="The Broad Institute Genome Sequencing Center for Infectious Disease"/>
            <person name="Wu L."/>
            <person name="Ma J."/>
        </authorList>
    </citation>
    <scope>NUCLEOTIDE SEQUENCE [LARGE SCALE GENOMIC DNA]</scope>
    <source>
        <strain evidence="6 7">JCM 13004</strain>
    </source>
</reference>
<protein>
    <submittedName>
        <fullName evidence="6">AraC family transcriptional regulator</fullName>
    </submittedName>
</protein>
<dbReference type="SUPFAM" id="SSF51215">
    <property type="entry name" value="Regulatory protein AraC"/>
    <property type="match status" value="1"/>
</dbReference>
<dbReference type="InterPro" id="IPR032783">
    <property type="entry name" value="AraC_lig"/>
</dbReference>
<keyword evidence="7" id="KW-1185">Reference proteome</keyword>
<feature type="domain" description="HTH araC/xylS-type" evidence="5">
    <location>
        <begin position="205"/>
        <end position="303"/>
    </location>
</feature>
<dbReference type="EMBL" id="BAAALF010000011">
    <property type="protein sequence ID" value="GAA1223109.1"/>
    <property type="molecule type" value="Genomic_DNA"/>
</dbReference>
<dbReference type="Pfam" id="PF12833">
    <property type="entry name" value="HTH_18"/>
    <property type="match status" value="1"/>
</dbReference>
<dbReference type="Proteomes" id="UP001500037">
    <property type="component" value="Unassembled WGS sequence"/>
</dbReference>
<dbReference type="InterPro" id="IPR050204">
    <property type="entry name" value="AraC_XylS_family_regulators"/>
</dbReference>
<evidence type="ECO:0000313" key="6">
    <source>
        <dbReference type="EMBL" id="GAA1223109.1"/>
    </source>
</evidence>
<evidence type="ECO:0000256" key="4">
    <source>
        <dbReference type="ARBA" id="ARBA00023163"/>
    </source>
</evidence>
<evidence type="ECO:0000259" key="5">
    <source>
        <dbReference type="PROSITE" id="PS01124"/>
    </source>
</evidence>
<keyword evidence="1" id="KW-0805">Transcription regulation</keyword>
<keyword evidence="4" id="KW-0804">Transcription</keyword>
<dbReference type="PROSITE" id="PS01124">
    <property type="entry name" value="HTH_ARAC_FAMILY_2"/>
    <property type="match status" value="1"/>
</dbReference>
<keyword evidence="3" id="KW-0010">Activator</keyword>
<name>A0ABN1VTU7_9ACTN</name>
<dbReference type="RefSeq" id="WP_344439972.1">
    <property type="nucleotide sequence ID" value="NZ_BAAALF010000011.1"/>
</dbReference>
<keyword evidence="2" id="KW-0238">DNA-binding</keyword>
<dbReference type="InterPro" id="IPR018060">
    <property type="entry name" value="HTH_AraC"/>
</dbReference>
<gene>
    <name evidence="6" type="ORF">GCM10009665_11750</name>
</gene>
<dbReference type="PROSITE" id="PS00041">
    <property type="entry name" value="HTH_ARAC_FAMILY_1"/>
    <property type="match status" value="1"/>
</dbReference>
<dbReference type="Gene3D" id="1.10.10.60">
    <property type="entry name" value="Homeodomain-like"/>
    <property type="match status" value="2"/>
</dbReference>
<dbReference type="InterPro" id="IPR009057">
    <property type="entry name" value="Homeodomain-like_sf"/>
</dbReference>
<accession>A0ABN1VTU7</accession>
<dbReference type="InterPro" id="IPR020449">
    <property type="entry name" value="Tscrpt_reg_AraC-type_HTH"/>
</dbReference>
<comment type="caution">
    <text evidence="6">The sequence shown here is derived from an EMBL/GenBank/DDBJ whole genome shotgun (WGS) entry which is preliminary data.</text>
</comment>
<dbReference type="PRINTS" id="PR00032">
    <property type="entry name" value="HTHARAC"/>
</dbReference>
<dbReference type="SUPFAM" id="SSF46689">
    <property type="entry name" value="Homeodomain-like"/>
    <property type="match status" value="2"/>
</dbReference>
<dbReference type="Pfam" id="PF12852">
    <property type="entry name" value="Cupin_6"/>
    <property type="match status" value="1"/>
</dbReference>
<evidence type="ECO:0000313" key="7">
    <source>
        <dbReference type="Proteomes" id="UP001500037"/>
    </source>
</evidence>
<proteinExistence type="predicted"/>
<evidence type="ECO:0000256" key="2">
    <source>
        <dbReference type="ARBA" id="ARBA00023125"/>
    </source>
</evidence>